<dbReference type="Proteomes" id="UP000030745">
    <property type="component" value="Unassembled WGS sequence"/>
</dbReference>
<dbReference type="GeneID" id="24133767"/>
<reference evidence="6 7" key="1">
    <citation type="journal article" date="2013" name="PLoS Genet.">
        <title>Distinctive expansion of potential virulence genes in the genome of the oomycete fish pathogen Saprolegnia parasitica.</title>
        <authorList>
            <person name="Jiang R.H."/>
            <person name="de Bruijn I."/>
            <person name="Haas B.J."/>
            <person name="Belmonte R."/>
            <person name="Lobach L."/>
            <person name="Christie J."/>
            <person name="van den Ackerveken G."/>
            <person name="Bottin A."/>
            <person name="Bulone V."/>
            <person name="Diaz-Moreno S.M."/>
            <person name="Dumas B."/>
            <person name="Fan L."/>
            <person name="Gaulin E."/>
            <person name="Govers F."/>
            <person name="Grenville-Briggs L.J."/>
            <person name="Horner N.R."/>
            <person name="Levin J.Z."/>
            <person name="Mammella M."/>
            <person name="Meijer H.J."/>
            <person name="Morris P."/>
            <person name="Nusbaum C."/>
            <person name="Oome S."/>
            <person name="Phillips A.J."/>
            <person name="van Rooyen D."/>
            <person name="Rzeszutek E."/>
            <person name="Saraiva M."/>
            <person name="Secombes C.J."/>
            <person name="Seidl M.F."/>
            <person name="Snel B."/>
            <person name="Stassen J.H."/>
            <person name="Sykes S."/>
            <person name="Tripathy S."/>
            <person name="van den Berg H."/>
            <person name="Vega-Arreguin J.C."/>
            <person name="Wawra S."/>
            <person name="Young S.K."/>
            <person name="Zeng Q."/>
            <person name="Dieguez-Uribeondo J."/>
            <person name="Russ C."/>
            <person name="Tyler B.M."/>
            <person name="van West P."/>
        </authorList>
    </citation>
    <scope>NUCLEOTIDE SEQUENCE [LARGE SCALE GENOMIC DNA]</scope>
    <source>
        <strain evidence="6 7">CBS 223.65</strain>
    </source>
</reference>
<dbReference type="RefSeq" id="XP_012206342.1">
    <property type="nucleotide sequence ID" value="XM_012350952.1"/>
</dbReference>
<dbReference type="InterPro" id="IPR017455">
    <property type="entry name" value="Znf_FYVE-rel"/>
</dbReference>
<protein>
    <recommendedName>
        <fullName evidence="5">FYVE-type domain-containing protein</fullName>
    </recommendedName>
</protein>
<dbReference type="InterPro" id="IPR023393">
    <property type="entry name" value="START-like_dom_sf"/>
</dbReference>
<dbReference type="CDD" id="cd00065">
    <property type="entry name" value="FYVE_like_SF"/>
    <property type="match status" value="1"/>
</dbReference>
<keyword evidence="7" id="KW-1185">Reference proteome</keyword>
<dbReference type="AlphaFoldDB" id="A0A067BWI9"/>
<dbReference type="KEGG" id="spar:SPRG_11748"/>
<sequence length="438" mass="48363">MPSSSSLPLPPNYFRPPKLAPLHRANLITKAHEVVQDTVKNALSMAKLPIIKVLLNPATRRTANMHEGVDLKDPSLIGMTCVTPVRATFDEVADFYTLNSPRKMRAYAGVVSQNVLDRVTLYTLVGDDTDLHLPLTHVTVIWSVMESNFLAKSIAMKRDACYLECISENYLEDPATGTLRRAWVRAVHSVDMPCCPPMQSSHGFVRGHLVRSGQVFLETDTPGVLDFYWCCITEPNGRLPNMIHRKVLQGIVSQSLNLEQHFCIERANAYFAAQAAASEPSQLPVKSVKKTAFCERCDVKFGRFSTKTQCQKCGWVVCKRCCKAWPLQIAGHVVPTVLCTHCLCSRSDGASSAYANQVPLLELEGHKSSSHLVDDDDDDEEDGAISTCTDASSEDFFAFKTLRRANTLDSELGAVWGDDVPDLAVSECSSQSSFAPYL</sequence>
<evidence type="ECO:0000256" key="3">
    <source>
        <dbReference type="ARBA" id="ARBA00022833"/>
    </source>
</evidence>
<dbReference type="InterPro" id="IPR013083">
    <property type="entry name" value="Znf_RING/FYVE/PHD"/>
</dbReference>
<name>A0A067BWI9_SAPPC</name>
<evidence type="ECO:0000259" key="5">
    <source>
        <dbReference type="PROSITE" id="PS50178"/>
    </source>
</evidence>
<keyword evidence="2 4" id="KW-0863">Zinc-finger</keyword>
<dbReference type="InterPro" id="IPR002913">
    <property type="entry name" value="START_lipid-bd_dom"/>
</dbReference>
<gene>
    <name evidence="6" type="ORF">SPRG_11748</name>
</gene>
<evidence type="ECO:0000256" key="1">
    <source>
        <dbReference type="ARBA" id="ARBA00022723"/>
    </source>
</evidence>
<evidence type="ECO:0000256" key="2">
    <source>
        <dbReference type="ARBA" id="ARBA00022771"/>
    </source>
</evidence>
<dbReference type="SUPFAM" id="SSF57903">
    <property type="entry name" value="FYVE/PHD zinc finger"/>
    <property type="match status" value="1"/>
</dbReference>
<feature type="domain" description="FYVE-type" evidence="5">
    <location>
        <begin position="288"/>
        <end position="347"/>
    </location>
</feature>
<keyword evidence="3" id="KW-0862">Zinc</keyword>
<dbReference type="Gene3D" id="3.30.530.20">
    <property type="match status" value="1"/>
</dbReference>
<proteinExistence type="predicted"/>
<dbReference type="GO" id="GO:0008270">
    <property type="term" value="F:zinc ion binding"/>
    <property type="evidence" value="ECO:0007669"/>
    <property type="project" value="UniProtKB-KW"/>
</dbReference>
<dbReference type="VEuPathDB" id="FungiDB:SPRG_11748"/>
<dbReference type="InterPro" id="IPR011011">
    <property type="entry name" value="Znf_FYVE_PHD"/>
</dbReference>
<organism evidence="6 7">
    <name type="scientific">Saprolegnia parasitica (strain CBS 223.65)</name>
    <dbReference type="NCBI Taxonomy" id="695850"/>
    <lineage>
        <taxon>Eukaryota</taxon>
        <taxon>Sar</taxon>
        <taxon>Stramenopiles</taxon>
        <taxon>Oomycota</taxon>
        <taxon>Saprolegniomycetes</taxon>
        <taxon>Saprolegniales</taxon>
        <taxon>Saprolegniaceae</taxon>
        <taxon>Saprolegnia</taxon>
    </lineage>
</organism>
<keyword evidence="1" id="KW-0479">Metal-binding</keyword>
<dbReference type="SUPFAM" id="SSF55961">
    <property type="entry name" value="Bet v1-like"/>
    <property type="match status" value="1"/>
</dbReference>
<dbReference type="PANTHER" id="PTHR13510:SF44">
    <property type="entry name" value="RABENOSYN-5"/>
    <property type="match status" value="1"/>
</dbReference>
<dbReference type="Pfam" id="PF01852">
    <property type="entry name" value="START"/>
    <property type="match status" value="1"/>
</dbReference>
<dbReference type="GO" id="GO:0008289">
    <property type="term" value="F:lipid binding"/>
    <property type="evidence" value="ECO:0007669"/>
    <property type="project" value="InterPro"/>
</dbReference>
<dbReference type="InterPro" id="IPR052727">
    <property type="entry name" value="Rab4/Rab5_effector"/>
</dbReference>
<accession>A0A067BWI9</accession>
<dbReference type="OrthoDB" id="85373at2759"/>
<evidence type="ECO:0000313" key="7">
    <source>
        <dbReference type="Proteomes" id="UP000030745"/>
    </source>
</evidence>
<evidence type="ECO:0000256" key="4">
    <source>
        <dbReference type="PROSITE-ProRule" id="PRU00091"/>
    </source>
</evidence>
<dbReference type="EMBL" id="KK583260">
    <property type="protein sequence ID" value="KDO22904.1"/>
    <property type="molecule type" value="Genomic_DNA"/>
</dbReference>
<evidence type="ECO:0000313" key="6">
    <source>
        <dbReference type="EMBL" id="KDO22904.1"/>
    </source>
</evidence>
<dbReference type="PANTHER" id="PTHR13510">
    <property type="entry name" value="FYVE-FINGER-CONTAINING RAB5 EFFECTOR PROTEIN RABENOSYN-5-RELATED"/>
    <property type="match status" value="1"/>
</dbReference>
<dbReference type="PROSITE" id="PS50178">
    <property type="entry name" value="ZF_FYVE"/>
    <property type="match status" value="1"/>
</dbReference>
<dbReference type="Gene3D" id="3.30.40.10">
    <property type="entry name" value="Zinc/RING finger domain, C3HC4 (zinc finger)"/>
    <property type="match status" value="1"/>
</dbReference>